<feature type="signal peptide" evidence="1">
    <location>
        <begin position="1"/>
        <end position="19"/>
    </location>
</feature>
<sequence>MRSLNRFIFFLSTLSVGHTLQTQSQLGFCAWNPRSSLLGHHACSITDETHLSSGEGLEGNASQGYPPNEVNEAVWSRRDDCIDKYCIWVNQGFFERGIAVVTTAQNYQQIKHLPSSATDTKDNNDRFSFVDVPGRGKGLVANKAIRRGEPIVAAKPALLVHRGLFEDLSPEDLYELLDMAVDSLPKTGRESYMAQAGEMGGHLATNILFTNSYQINLGEPDGFHYGTYPDVSRLNHDCRPNLAFYIDQNLTHHTRAVRDIKPGEELTVSYIDPLQVRIARQERLRNTLGFSCGCSQCSLPKSEADASDARLLSIQEIESELSDFNSQAASPAMIERLMTLYEEERLVFNMAGAYTFAALNHNLSGRAEMAQKYARMAVEADILEEGPHSSDVQSMQILASNPKGHWSFNLKPGRCTLSSLLSSFQLALTH</sequence>
<accession>A0AAI8W010</accession>
<feature type="domain" description="SET" evidence="2">
    <location>
        <begin position="125"/>
        <end position="271"/>
    </location>
</feature>
<gene>
    <name evidence="3" type="ORF">KHLLAP_LOCUS14342</name>
</gene>
<dbReference type="CDD" id="cd20071">
    <property type="entry name" value="SET_SMYD"/>
    <property type="match status" value="1"/>
</dbReference>
<evidence type="ECO:0000313" key="3">
    <source>
        <dbReference type="EMBL" id="CAJ2513874.1"/>
    </source>
</evidence>
<comment type="caution">
    <text evidence="3">The sequence shown here is derived from an EMBL/GenBank/DDBJ whole genome shotgun (WGS) entry which is preliminary data.</text>
</comment>
<reference evidence="3" key="1">
    <citation type="submission" date="2023-10" db="EMBL/GenBank/DDBJ databases">
        <authorList>
            <person name="Hackl T."/>
        </authorList>
    </citation>
    <scope>NUCLEOTIDE SEQUENCE</scope>
</reference>
<dbReference type="InterPro" id="IPR046341">
    <property type="entry name" value="SET_dom_sf"/>
</dbReference>
<protein>
    <submittedName>
        <fullName evidence="3">Uu.00g019930.m01.CDS01</fullName>
    </submittedName>
</protein>
<name>A0AAI8W010_9PEZI</name>
<dbReference type="SMART" id="SM00317">
    <property type="entry name" value="SET"/>
    <property type="match status" value="1"/>
</dbReference>
<dbReference type="AlphaFoldDB" id="A0AAI8W010"/>
<keyword evidence="4" id="KW-1185">Reference proteome</keyword>
<dbReference type="PANTHER" id="PTHR47332">
    <property type="entry name" value="SET DOMAIN-CONTAINING PROTEIN 5"/>
    <property type="match status" value="1"/>
</dbReference>
<dbReference type="Gene3D" id="2.170.270.10">
    <property type="entry name" value="SET domain"/>
    <property type="match status" value="1"/>
</dbReference>
<dbReference type="InterPro" id="IPR001214">
    <property type="entry name" value="SET_dom"/>
</dbReference>
<dbReference type="PANTHER" id="PTHR47332:SF6">
    <property type="entry name" value="SET DOMAIN-CONTAINING PROTEIN"/>
    <property type="match status" value="1"/>
</dbReference>
<dbReference type="Pfam" id="PF00856">
    <property type="entry name" value="SET"/>
    <property type="match status" value="1"/>
</dbReference>
<evidence type="ECO:0000313" key="4">
    <source>
        <dbReference type="Proteomes" id="UP001295740"/>
    </source>
</evidence>
<dbReference type="EMBL" id="CAUWAG010000020">
    <property type="protein sequence ID" value="CAJ2513874.1"/>
    <property type="molecule type" value="Genomic_DNA"/>
</dbReference>
<keyword evidence="1" id="KW-0732">Signal</keyword>
<evidence type="ECO:0000259" key="2">
    <source>
        <dbReference type="PROSITE" id="PS50280"/>
    </source>
</evidence>
<dbReference type="PROSITE" id="PS50280">
    <property type="entry name" value="SET"/>
    <property type="match status" value="1"/>
</dbReference>
<dbReference type="Proteomes" id="UP001295740">
    <property type="component" value="Unassembled WGS sequence"/>
</dbReference>
<dbReference type="SUPFAM" id="SSF82199">
    <property type="entry name" value="SET domain"/>
    <property type="match status" value="1"/>
</dbReference>
<dbReference type="InterPro" id="IPR053185">
    <property type="entry name" value="SET_domain_protein"/>
</dbReference>
<proteinExistence type="predicted"/>
<evidence type="ECO:0000256" key="1">
    <source>
        <dbReference type="SAM" id="SignalP"/>
    </source>
</evidence>
<feature type="chain" id="PRO_5042540673" evidence="1">
    <location>
        <begin position="20"/>
        <end position="430"/>
    </location>
</feature>
<organism evidence="3 4">
    <name type="scientific">Anthostomella pinea</name>
    <dbReference type="NCBI Taxonomy" id="933095"/>
    <lineage>
        <taxon>Eukaryota</taxon>
        <taxon>Fungi</taxon>
        <taxon>Dikarya</taxon>
        <taxon>Ascomycota</taxon>
        <taxon>Pezizomycotina</taxon>
        <taxon>Sordariomycetes</taxon>
        <taxon>Xylariomycetidae</taxon>
        <taxon>Xylariales</taxon>
        <taxon>Xylariaceae</taxon>
        <taxon>Anthostomella</taxon>
    </lineage>
</organism>